<sequence length="66" mass="7680">MFDYVVRLSFTVDYCLYSRLLDCHQTLLLLARLNQQNMTIKRVSNIKLAISPKSFEISRGDALCPR</sequence>
<evidence type="ECO:0000313" key="2">
    <source>
        <dbReference type="Proteomes" id="UP001229421"/>
    </source>
</evidence>
<reference evidence="1" key="1">
    <citation type="journal article" date="2023" name="bioRxiv">
        <title>Improved chromosome-level genome assembly for marigold (Tagetes erecta).</title>
        <authorList>
            <person name="Jiang F."/>
            <person name="Yuan L."/>
            <person name="Wang S."/>
            <person name="Wang H."/>
            <person name="Xu D."/>
            <person name="Wang A."/>
            <person name="Fan W."/>
        </authorList>
    </citation>
    <scope>NUCLEOTIDE SEQUENCE</scope>
    <source>
        <strain evidence="1">WSJ</strain>
        <tissue evidence="1">Leaf</tissue>
    </source>
</reference>
<accession>A0AAD8NMV0</accession>
<dbReference type="EMBL" id="JAUHHV010000008">
    <property type="protein sequence ID" value="KAK1414512.1"/>
    <property type="molecule type" value="Genomic_DNA"/>
</dbReference>
<dbReference type="Proteomes" id="UP001229421">
    <property type="component" value="Unassembled WGS sequence"/>
</dbReference>
<proteinExistence type="predicted"/>
<keyword evidence="2" id="KW-1185">Reference proteome</keyword>
<name>A0AAD8NMV0_TARER</name>
<organism evidence="1 2">
    <name type="scientific">Tagetes erecta</name>
    <name type="common">African marigold</name>
    <dbReference type="NCBI Taxonomy" id="13708"/>
    <lineage>
        <taxon>Eukaryota</taxon>
        <taxon>Viridiplantae</taxon>
        <taxon>Streptophyta</taxon>
        <taxon>Embryophyta</taxon>
        <taxon>Tracheophyta</taxon>
        <taxon>Spermatophyta</taxon>
        <taxon>Magnoliopsida</taxon>
        <taxon>eudicotyledons</taxon>
        <taxon>Gunneridae</taxon>
        <taxon>Pentapetalae</taxon>
        <taxon>asterids</taxon>
        <taxon>campanulids</taxon>
        <taxon>Asterales</taxon>
        <taxon>Asteraceae</taxon>
        <taxon>Asteroideae</taxon>
        <taxon>Heliantheae alliance</taxon>
        <taxon>Tageteae</taxon>
        <taxon>Tagetes</taxon>
    </lineage>
</organism>
<gene>
    <name evidence="1" type="ORF">QVD17_30258</name>
</gene>
<dbReference type="AlphaFoldDB" id="A0AAD8NMV0"/>
<comment type="caution">
    <text evidence="1">The sequence shown here is derived from an EMBL/GenBank/DDBJ whole genome shotgun (WGS) entry which is preliminary data.</text>
</comment>
<protein>
    <submittedName>
        <fullName evidence="1">Uncharacterized protein</fullName>
    </submittedName>
</protein>
<evidence type="ECO:0000313" key="1">
    <source>
        <dbReference type="EMBL" id="KAK1414512.1"/>
    </source>
</evidence>